<dbReference type="PANTHER" id="PTHR21666">
    <property type="entry name" value="PEPTIDASE-RELATED"/>
    <property type="match status" value="1"/>
</dbReference>
<dbReference type="Pfam" id="PF01476">
    <property type="entry name" value="LysM"/>
    <property type="match status" value="1"/>
</dbReference>
<name>A0A1W1CMF6_9ZZZZ</name>
<evidence type="ECO:0000313" key="2">
    <source>
        <dbReference type="EMBL" id="SFV66949.1"/>
    </source>
</evidence>
<dbReference type="CDD" id="cd12797">
    <property type="entry name" value="M23_peptidase"/>
    <property type="match status" value="1"/>
</dbReference>
<dbReference type="EMBL" id="FPHJ01000055">
    <property type="protein sequence ID" value="SFV66949.1"/>
    <property type="molecule type" value="Genomic_DNA"/>
</dbReference>
<sequence length="223" mass="25655">MKPPKIEQKKVVPIIDKSLIDCSKEYKVKRDDKLVLLAWKCGVSVDKLAQINNIKKPYQLFIGDTLLLNDNKKITKNIINKVKENKSNKLEKSLDKVLKKADQIIKNNDFWVLPVKAKIKKRFSKTHQGIEFATKKGLDVIAVSSGEVVYSGDKLLQFGKMIIIKHSDSYYSAYTKNESVFVKEGDIVRVKDKIATTSADNFYFELRRKTKYIDLLTLIKNKK</sequence>
<dbReference type="PANTHER" id="PTHR21666:SF270">
    <property type="entry name" value="MUREIN HYDROLASE ACTIVATOR ENVC"/>
    <property type="match status" value="1"/>
</dbReference>
<dbReference type="CDD" id="cd00118">
    <property type="entry name" value="LysM"/>
    <property type="match status" value="1"/>
</dbReference>
<dbReference type="SUPFAM" id="SSF51261">
    <property type="entry name" value="Duplicated hybrid motif"/>
    <property type="match status" value="1"/>
</dbReference>
<dbReference type="InterPro" id="IPR050570">
    <property type="entry name" value="Cell_wall_metabolism_enzyme"/>
</dbReference>
<keyword evidence="2" id="KW-0449">Lipoprotein</keyword>
<proteinExistence type="predicted"/>
<dbReference type="PROSITE" id="PS51782">
    <property type="entry name" value="LYSM"/>
    <property type="match status" value="1"/>
</dbReference>
<dbReference type="GO" id="GO:0004222">
    <property type="term" value="F:metalloendopeptidase activity"/>
    <property type="evidence" value="ECO:0007669"/>
    <property type="project" value="TreeGrafter"/>
</dbReference>
<dbReference type="Pfam" id="PF01551">
    <property type="entry name" value="Peptidase_M23"/>
    <property type="match status" value="1"/>
</dbReference>
<gene>
    <name evidence="2" type="ORF">MNB_SUP05-5-862</name>
</gene>
<dbReference type="AlphaFoldDB" id="A0A1W1CMF6"/>
<dbReference type="InterPro" id="IPR011055">
    <property type="entry name" value="Dup_hybrid_motif"/>
</dbReference>
<evidence type="ECO:0000259" key="1">
    <source>
        <dbReference type="PROSITE" id="PS51782"/>
    </source>
</evidence>
<feature type="domain" description="LysM" evidence="1">
    <location>
        <begin position="24"/>
        <end position="68"/>
    </location>
</feature>
<dbReference type="Gene3D" id="2.70.70.10">
    <property type="entry name" value="Glucose Permease (Domain IIA)"/>
    <property type="match status" value="1"/>
</dbReference>
<reference evidence="2" key="1">
    <citation type="submission" date="2016-10" db="EMBL/GenBank/DDBJ databases">
        <authorList>
            <person name="de Groot N.N."/>
        </authorList>
    </citation>
    <scope>NUCLEOTIDE SEQUENCE</scope>
</reference>
<dbReference type="Gene3D" id="3.10.350.10">
    <property type="entry name" value="LysM domain"/>
    <property type="match status" value="1"/>
</dbReference>
<protein>
    <submittedName>
        <fullName evidence="2">Lipoprotein NlpD</fullName>
    </submittedName>
</protein>
<dbReference type="InterPro" id="IPR036779">
    <property type="entry name" value="LysM_dom_sf"/>
</dbReference>
<dbReference type="InterPro" id="IPR018392">
    <property type="entry name" value="LysM"/>
</dbReference>
<dbReference type="SMART" id="SM00257">
    <property type="entry name" value="LysM"/>
    <property type="match status" value="1"/>
</dbReference>
<dbReference type="InterPro" id="IPR016047">
    <property type="entry name" value="M23ase_b-sheet_dom"/>
</dbReference>
<organism evidence="2">
    <name type="scientific">hydrothermal vent metagenome</name>
    <dbReference type="NCBI Taxonomy" id="652676"/>
    <lineage>
        <taxon>unclassified sequences</taxon>
        <taxon>metagenomes</taxon>
        <taxon>ecological metagenomes</taxon>
    </lineage>
</organism>
<accession>A0A1W1CMF6</accession>